<dbReference type="AlphaFoldDB" id="S3NSG7"/>
<keyword evidence="2" id="KW-0012">Acyltransferase</keyword>
<dbReference type="PANTHER" id="PTHR43420">
    <property type="entry name" value="ACETYLTRANSFERASE"/>
    <property type="match status" value="1"/>
</dbReference>
<dbReference type="Pfam" id="PF00583">
    <property type="entry name" value="Acetyltransf_1"/>
    <property type="match status" value="1"/>
</dbReference>
<evidence type="ECO:0000259" key="3">
    <source>
        <dbReference type="PROSITE" id="PS51186"/>
    </source>
</evidence>
<dbReference type="SUPFAM" id="SSF55729">
    <property type="entry name" value="Acyl-CoA N-acyltransferases (Nat)"/>
    <property type="match status" value="1"/>
</dbReference>
<dbReference type="PATRIC" id="fig|421052.3.peg.1086"/>
<evidence type="ECO:0000256" key="2">
    <source>
        <dbReference type="ARBA" id="ARBA00023315"/>
    </source>
</evidence>
<dbReference type="InterPro" id="IPR000182">
    <property type="entry name" value="GNAT_dom"/>
</dbReference>
<proteinExistence type="predicted"/>
<evidence type="ECO:0000313" key="5">
    <source>
        <dbReference type="Proteomes" id="UP000014568"/>
    </source>
</evidence>
<dbReference type="HOGENOM" id="CLU_013985_18_0_6"/>
<feature type="domain" description="N-acetyltransferase" evidence="3">
    <location>
        <begin position="3"/>
        <end position="180"/>
    </location>
</feature>
<accession>S3NSG7</accession>
<organism evidence="4 5">
    <name type="scientific">Acinetobacter rudis CIP 110305</name>
    <dbReference type="NCBI Taxonomy" id="421052"/>
    <lineage>
        <taxon>Bacteria</taxon>
        <taxon>Pseudomonadati</taxon>
        <taxon>Pseudomonadota</taxon>
        <taxon>Gammaproteobacteria</taxon>
        <taxon>Moraxellales</taxon>
        <taxon>Moraxellaceae</taxon>
        <taxon>Acinetobacter</taxon>
    </lineage>
</organism>
<evidence type="ECO:0000256" key="1">
    <source>
        <dbReference type="ARBA" id="ARBA00022679"/>
    </source>
</evidence>
<keyword evidence="1" id="KW-0808">Transferase</keyword>
<dbReference type="InterPro" id="IPR016181">
    <property type="entry name" value="Acyl_CoA_acyltransferase"/>
</dbReference>
<dbReference type="PROSITE" id="PS51186">
    <property type="entry name" value="GNAT"/>
    <property type="match status" value="1"/>
</dbReference>
<sequence length="181" mass="21500">MTLSFHRATAEDADKIAEIGSISYFHHFQDIWHYRDELQDYIEQEYHRDNILQSLTDVNTQWWMIRQQQAIGFIKLNFDQIIPLDNQSKSPVQALSRGVCVNKIYLLPQFTGQGLGQEIFQFVENLLQQQNHKCFWLEVLQDNHAAKKYYLKNGMQVISNGTYQYTRQLHQLYIMIKTLNL</sequence>
<dbReference type="eggNOG" id="COG0456">
    <property type="taxonomic scope" value="Bacteria"/>
</dbReference>
<dbReference type="CDD" id="cd04301">
    <property type="entry name" value="NAT_SF"/>
    <property type="match status" value="1"/>
</dbReference>
<comment type="caution">
    <text evidence="4">The sequence shown here is derived from an EMBL/GenBank/DDBJ whole genome shotgun (WGS) entry which is preliminary data.</text>
</comment>
<dbReference type="OrthoDB" id="143110at2"/>
<protein>
    <recommendedName>
        <fullName evidence="3">N-acetyltransferase domain-containing protein</fullName>
    </recommendedName>
</protein>
<dbReference type="GO" id="GO:0016747">
    <property type="term" value="F:acyltransferase activity, transferring groups other than amino-acyl groups"/>
    <property type="evidence" value="ECO:0007669"/>
    <property type="project" value="InterPro"/>
</dbReference>
<reference evidence="4 5" key="1">
    <citation type="submission" date="2013-06" db="EMBL/GenBank/DDBJ databases">
        <title>The Genome Sequence of Acinetobacter rudis CIP 110305.</title>
        <authorList>
            <consortium name="The Broad Institute Genome Sequencing Platform"/>
            <consortium name="The Broad Institute Genome Sequencing Center for Infectious Disease"/>
            <person name="Cerqueira G."/>
            <person name="Feldgarden M."/>
            <person name="Courvalin P."/>
            <person name="Perichon B."/>
            <person name="Grillot-Courvalin C."/>
            <person name="Clermont D."/>
            <person name="Rocha E."/>
            <person name="Yoon E.-J."/>
            <person name="Nemec A."/>
            <person name="Young S.K."/>
            <person name="Zeng Q."/>
            <person name="Gargeya S."/>
            <person name="Fitzgerald M."/>
            <person name="Abouelleil A."/>
            <person name="Alvarado L."/>
            <person name="Berlin A.M."/>
            <person name="Chapman S.B."/>
            <person name="Dewar J."/>
            <person name="Goldberg J."/>
            <person name="Griggs A."/>
            <person name="Gujja S."/>
            <person name="Hansen M."/>
            <person name="Howarth C."/>
            <person name="Imamovic A."/>
            <person name="Larimer J."/>
            <person name="McCowan C."/>
            <person name="Murphy C."/>
            <person name="Pearson M."/>
            <person name="Priest M."/>
            <person name="Roberts A."/>
            <person name="Saif S."/>
            <person name="Shea T."/>
            <person name="Sykes S."/>
            <person name="Wortman J."/>
            <person name="Nusbaum C."/>
            <person name="Birren B."/>
        </authorList>
    </citation>
    <scope>NUCLEOTIDE SEQUENCE [LARGE SCALE GENOMIC DNA]</scope>
    <source>
        <strain evidence="4 5">CIP 110305</strain>
    </source>
</reference>
<name>S3NSG7_9GAMM</name>
<dbReference type="RefSeq" id="WP_016655523.1">
    <property type="nucleotide sequence ID" value="NZ_KE340352.1"/>
</dbReference>
<dbReference type="STRING" id="632955.GCA_000829675_00756"/>
<dbReference type="Proteomes" id="UP000014568">
    <property type="component" value="Unassembled WGS sequence"/>
</dbReference>
<keyword evidence="5" id="KW-1185">Reference proteome</keyword>
<dbReference type="EMBL" id="ATGI01000009">
    <property type="protein sequence ID" value="EPF77174.1"/>
    <property type="molecule type" value="Genomic_DNA"/>
</dbReference>
<dbReference type="InterPro" id="IPR050680">
    <property type="entry name" value="YpeA/RimI_acetyltransf"/>
</dbReference>
<gene>
    <name evidence="4" type="ORF">F945_01105</name>
</gene>
<evidence type="ECO:0000313" key="4">
    <source>
        <dbReference type="EMBL" id="EPF77174.1"/>
    </source>
</evidence>
<dbReference type="Gene3D" id="3.40.630.30">
    <property type="match status" value="1"/>
</dbReference>